<dbReference type="EMBL" id="CM003613">
    <property type="protein sequence ID" value="KYP56308.1"/>
    <property type="molecule type" value="Genomic_DNA"/>
</dbReference>
<dbReference type="Gramene" id="C.cajan_02483.t">
    <property type="protein sequence ID" value="C.cajan_02483.t"/>
    <property type="gene ID" value="C.cajan_02483"/>
</dbReference>
<dbReference type="PANTHER" id="PTHR44329">
    <property type="entry name" value="SERINE/THREONINE-PROTEIN KINASE TNNI3K-RELATED"/>
    <property type="match status" value="1"/>
</dbReference>
<dbReference type="InterPro" id="IPR000719">
    <property type="entry name" value="Prot_kinase_dom"/>
</dbReference>
<gene>
    <name evidence="2" type="ORF">KK1_002545</name>
</gene>
<reference evidence="2 3" key="1">
    <citation type="journal article" date="2012" name="Nat. Biotechnol.">
        <title>Draft genome sequence of pigeonpea (Cajanus cajan), an orphan legume crop of resource-poor farmers.</title>
        <authorList>
            <person name="Varshney R.K."/>
            <person name="Chen W."/>
            <person name="Li Y."/>
            <person name="Bharti A.K."/>
            <person name="Saxena R.K."/>
            <person name="Schlueter J.A."/>
            <person name="Donoghue M.T."/>
            <person name="Azam S."/>
            <person name="Fan G."/>
            <person name="Whaley A.M."/>
            <person name="Farmer A.D."/>
            <person name="Sheridan J."/>
            <person name="Iwata A."/>
            <person name="Tuteja R."/>
            <person name="Penmetsa R.V."/>
            <person name="Wu W."/>
            <person name="Upadhyaya H.D."/>
            <person name="Yang S.P."/>
            <person name="Shah T."/>
            <person name="Saxena K.B."/>
            <person name="Michael T."/>
            <person name="McCombie W.R."/>
            <person name="Yang B."/>
            <person name="Zhang G."/>
            <person name="Yang H."/>
            <person name="Wang J."/>
            <person name="Spillane C."/>
            <person name="Cook D.R."/>
            <person name="May G.D."/>
            <person name="Xu X."/>
            <person name="Jackson S.A."/>
        </authorList>
    </citation>
    <scope>NUCLEOTIDE SEQUENCE [LARGE SCALE GENOMIC DNA]</scope>
    <source>
        <strain evidence="3">cv. Asha</strain>
    </source>
</reference>
<dbReference type="InterPro" id="IPR011009">
    <property type="entry name" value="Kinase-like_dom_sf"/>
</dbReference>
<sequence length="274" mass="31426">MKNLYWFKENSNNVRSGRRLSLGEYKRAVSWHAFASGRHSRIYRGIYKHMDVAIKLVSQSEEDEELAVLLEKQFTKLVLKLALDVARGMQYLHSQGIILHRDPKSENPPLRELLTGLTPFDYMTAEPAPGCICCDSQVESIEPDRGQQCVPEPELRRSSRVPVPNRRYMNYMLLTDGGEPEDYSEACQTRDASKPPLPCNCPRAFSNLINNRCWSSNPQKRPHFDEIVSIFENYTEALEQDPDFFSAYKPRSNNIIFICLPKCNTVNKDASCKA</sequence>
<dbReference type="GO" id="GO:0004713">
    <property type="term" value="F:protein tyrosine kinase activity"/>
    <property type="evidence" value="ECO:0007669"/>
    <property type="project" value="InterPro"/>
</dbReference>
<keyword evidence="2" id="KW-0808">Transferase</keyword>
<dbReference type="PROSITE" id="PS50011">
    <property type="entry name" value="PROTEIN_KINASE_DOM"/>
    <property type="match status" value="1"/>
</dbReference>
<name>A0A151SNH0_CAJCA</name>
<dbReference type="SUPFAM" id="SSF56112">
    <property type="entry name" value="Protein kinase-like (PK-like)"/>
    <property type="match status" value="1"/>
</dbReference>
<evidence type="ECO:0000313" key="2">
    <source>
        <dbReference type="EMBL" id="KYP56308.1"/>
    </source>
</evidence>
<dbReference type="AlphaFoldDB" id="A0A151SNH0"/>
<dbReference type="Gene3D" id="1.10.510.10">
    <property type="entry name" value="Transferase(Phosphotransferase) domain 1"/>
    <property type="match status" value="2"/>
</dbReference>
<dbReference type="PANTHER" id="PTHR44329:SF277">
    <property type="entry name" value="SERINE_THREONINE-PROTEIN KINASE HT1-LIKE"/>
    <property type="match status" value="1"/>
</dbReference>
<dbReference type="SMART" id="SM00219">
    <property type="entry name" value="TyrKc"/>
    <property type="match status" value="1"/>
</dbReference>
<keyword evidence="2" id="KW-0418">Kinase</keyword>
<protein>
    <submittedName>
        <fullName evidence="2">Serine/threonine-protein kinase HT1</fullName>
    </submittedName>
</protein>
<dbReference type="GO" id="GO:0004674">
    <property type="term" value="F:protein serine/threonine kinase activity"/>
    <property type="evidence" value="ECO:0007669"/>
    <property type="project" value="TreeGrafter"/>
</dbReference>
<organism evidence="2 3">
    <name type="scientific">Cajanus cajan</name>
    <name type="common">Pigeon pea</name>
    <name type="synonym">Cajanus indicus</name>
    <dbReference type="NCBI Taxonomy" id="3821"/>
    <lineage>
        <taxon>Eukaryota</taxon>
        <taxon>Viridiplantae</taxon>
        <taxon>Streptophyta</taxon>
        <taxon>Embryophyta</taxon>
        <taxon>Tracheophyta</taxon>
        <taxon>Spermatophyta</taxon>
        <taxon>Magnoliopsida</taxon>
        <taxon>eudicotyledons</taxon>
        <taxon>Gunneridae</taxon>
        <taxon>Pentapetalae</taxon>
        <taxon>rosids</taxon>
        <taxon>fabids</taxon>
        <taxon>Fabales</taxon>
        <taxon>Fabaceae</taxon>
        <taxon>Papilionoideae</taxon>
        <taxon>50 kb inversion clade</taxon>
        <taxon>NPAAA clade</taxon>
        <taxon>indigoferoid/millettioid clade</taxon>
        <taxon>Phaseoleae</taxon>
        <taxon>Cajanus</taxon>
    </lineage>
</organism>
<proteinExistence type="predicted"/>
<accession>A0A151SNH0</accession>
<dbReference type="GO" id="GO:0005524">
    <property type="term" value="F:ATP binding"/>
    <property type="evidence" value="ECO:0007669"/>
    <property type="project" value="InterPro"/>
</dbReference>
<dbReference type="Proteomes" id="UP000075243">
    <property type="component" value="Chromosome 11"/>
</dbReference>
<evidence type="ECO:0000259" key="1">
    <source>
        <dbReference type="PROSITE" id="PS50011"/>
    </source>
</evidence>
<dbReference type="OMA" id="WHAFASG"/>
<feature type="domain" description="Protein kinase" evidence="1">
    <location>
        <begin position="1"/>
        <end position="235"/>
    </location>
</feature>
<dbReference type="InterPro" id="IPR051681">
    <property type="entry name" value="Ser/Thr_Kinases-Pseudokinases"/>
</dbReference>
<keyword evidence="3" id="KW-1185">Reference proteome</keyword>
<dbReference type="InterPro" id="IPR020635">
    <property type="entry name" value="Tyr_kinase_cat_dom"/>
</dbReference>
<evidence type="ECO:0000313" key="3">
    <source>
        <dbReference type="Proteomes" id="UP000075243"/>
    </source>
</evidence>